<evidence type="ECO:0000313" key="4">
    <source>
        <dbReference type="EMBL" id="KAJ1108033.1"/>
    </source>
</evidence>
<gene>
    <name evidence="4" type="ORF">NDU88_005417</name>
</gene>
<dbReference type="InterPro" id="IPR013087">
    <property type="entry name" value="Znf_C2H2_type"/>
</dbReference>
<dbReference type="AlphaFoldDB" id="A0AAV7N164"/>
<keyword evidence="5" id="KW-1185">Reference proteome</keyword>
<keyword evidence="1" id="KW-0862">Zinc</keyword>
<evidence type="ECO:0000313" key="5">
    <source>
        <dbReference type="Proteomes" id="UP001066276"/>
    </source>
</evidence>
<organism evidence="4 5">
    <name type="scientific">Pleurodeles waltl</name>
    <name type="common">Iberian ribbed newt</name>
    <dbReference type="NCBI Taxonomy" id="8319"/>
    <lineage>
        <taxon>Eukaryota</taxon>
        <taxon>Metazoa</taxon>
        <taxon>Chordata</taxon>
        <taxon>Craniata</taxon>
        <taxon>Vertebrata</taxon>
        <taxon>Euteleostomi</taxon>
        <taxon>Amphibia</taxon>
        <taxon>Batrachia</taxon>
        <taxon>Caudata</taxon>
        <taxon>Salamandroidea</taxon>
        <taxon>Salamandridae</taxon>
        <taxon>Pleurodelinae</taxon>
        <taxon>Pleurodeles</taxon>
    </lineage>
</organism>
<dbReference type="Pfam" id="PF15961">
    <property type="entry name" value="DUF4764"/>
    <property type="match status" value="1"/>
</dbReference>
<keyword evidence="1" id="KW-0863">Zinc-finger</keyword>
<reference evidence="4" key="1">
    <citation type="journal article" date="2022" name="bioRxiv">
        <title>Sequencing and chromosome-scale assembly of the giantPleurodeles waltlgenome.</title>
        <authorList>
            <person name="Brown T."/>
            <person name="Elewa A."/>
            <person name="Iarovenko S."/>
            <person name="Subramanian E."/>
            <person name="Araus A.J."/>
            <person name="Petzold A."/>
            <person name="Susuki M."/>
            <person name="Suzuki K.-i.T."/>
            <person name="Hayashi T."/>
            <person name="Toyoda A."/>
            <person name="Oliveira C."/>
            <person name="Osipova E."/>
            <person name="Leigh N.D."/>
            <person name="Simon A."/>
            <person name="Yun M.H."/>
        </authorList>
    </citation>
    <scope>NUCLEOTIDE SEQUENCE</scope>
    <source>
        <strain evidence="4">20211129_DDA</strain>
        <tissue evidence="4">Liver</tissue>
    </source>
</reference>
<dbReference type="PANTHER" id="PTHR16116">
    <property type="entry name" value="ZINC FINGER PROTEIN 839"/>
    <property type="match status" value="1"/>
</dbReference>
<feature type="region of interest" description="Disordered" evidence="2">
    <location>
        <begin position="260"/>
        <end position="315"/>
    </location>
</feature>
<dbReference type="Proteomes" id="UP001066276">
    <property type="component" value="Chromosome 9"/>
</dbReference>
<dbReference type="PANTHER" id="PTHR16116:SF5">
    <property type="entry name" value="ZINC FINGER PROTEIN 839"/>
    <property type="match status" value="1"/>
</dbReference>
<dbReference type="InterPro" id="IPR031885">
    <property type="entry name" value="DUF4764"/>
</dbReference>
<protein>
    <recommendedName>
        <fullName evidence="3">C2H2-type domain-containing protein</fullName>
    </recommendedName>
</protein>
<dbReference type="GO" id="GO:0008270">
    <property type="term" value="F:zinc ion binding"/>
    <property type="evidence" value="ECO:0007669"/>
    <property type="project" value="UniProtKB-KW"/>
</dbReference>
<feature type="domain" description="C2H2-type" evidence="3">
    <location>
        <begin position="339"/>
        <end position="364"/>
    </location>
</feature>
<comment type="caution">
    <text evidence="4">The sequence shown here is derived from an EMBL/GenBank/DDBJ whole genome shotgun (WGS) entry which is preliminary data.</text>
</comment>
<evidence type="ECO:0000256" key="1">
    <source>
        <dbReference type="PROSITE-ProRule" id="PRU00042"/>
    </source>
</evidence>
<dbReference type="InterPro" id="IPR039946">
    <property type="entry name" value="ZN839"/>
</dbReference>
<proteinExistence type="predicted"/>
<dbReference type="EMBL" id="JANPWB010000013">
    <property type="protein sequence ID" value="KAJ1108033.1"/>
    <property type="molecule type" value="Genomic_DNA"/>
</dbReference>
<feature type="compositionally biased region" description="Basic residues" evidence="2">
    <location>
        <begin position="264"/>
        <end position="288"/>
    </location>
</feature>
<feature type="compositionally biased region" description="Basic and acidic residues" evidence="2">
    <location>
        <begin position="289"/>
        <end position="305"/>
    </location>
</feature>
<accession>A0AAV7N164</accession>
<evidence type="ECO:0000259" key="3">
    <source>
        <dbReference type="PROSITE" id="PS50157"/>
    </source>
</evidence>
<name>A0AAV7N164_PLEWA</name>
<keyword evidence="1" id="KW-0479">Metal-binding</keyword>
<dbReference type="PROSITE" id="PS50157">
    <property type="entry name" value="ZINC_FINGER_C2H2_2"/>
    <property type="match status" value="1"/>
</dbReference>
<sequence length="827" mass="91553">MEIPFSPPPKEVVPGEISSAPTDAFIYMQSGCSLLENSGHTDDKEQRLVKQLDQQQVAEAEEEVVLNLEPGDSLARDLKGYVNHGIIPLVEAPLGTNNSGPLRDPMTFMQNAAQQLQSVAQHVALQNKLNAVTRLVQQKLESIQIQIQPLKMKESHEKPVPSLAAINPQNVKLVQPLDKTLNCSGLNPSPQVIQIQPLTGNGEQKFILQRSLSHLPIQLLVQRTLPHVGPASFAKETNPHMVPTISADVAFTEDKRVGSLEKKQKLKKSLKVKTRSGRISRPPKHKAKDYKFIKTGDLADGHPSDSDDYSELSVEEEGDATKKDVLFNSSNYILKPKTFKCESCEKCYIGKGGLARHYKLNPEHGNVNYVEQKAVPMINGNNAQIVVDSVGKHYASGNLSHGVACTNHESIPLPHAEEMDSICGQQSGKSVEADKSSDPLHEDNVKVQWLPPMNAGPGRPKGCIRTDRTRKFERSRRRSRCPLPANSLACARVEHHILQRKSRLKELLQECEIEDLIELALPLLAKLVTVYQFLIMKVEKGHPAKPFFPDVYREFEKLHEAVQNMAQDHFNNFSYLNIQQTLEITNQKVAESLGIKEKKIRNENRNLTVSCDSSLKEGSRQLNMDISHQNPAHACPEQENVPPAKKMKSQNVCKNKLNICAGQNDLEKNNLNSIQSAQKGSVWQQNEIVSASEKKSVVGEDILTSKLKHSNELQCTGKEESNRHSELENVVNEVECISFDIANEGHELFTQGYEQLFIPATDGLVMSCPGTSVLPQPEGIFIVTNGDGTTMHISTPGGVSLETVEALLAMEADGQSEAILISQSDSE</sequence>
<evidence type="ECO:0000256" key="2">
    <source>
        <dbReference type="SAM" id="MobiDB-lite"/>
    </source>
</evidence>
<feature type="compositionally biased region" description="Acidic residues" evidence="2">
    <location>
        <begin position="306"/>
        <end position="315"/>
    </location>
</feature>